<gene>
    <name evidence="1" type="ORF">MILVUS5_LOCUS12770</name>
</gene>
<sequence>MELQLGLALPIHSSIDGFNHSGSGCSENKKYVKNKRSYEESFGHFLKPLPLLVWSGQPNEEDDRNKKMNTNIHTLNNEGENHLVGWPPIKSWRKKELHDQQHHGHIRIDHRMQGNENQDRRLRPLYVKVNMEGVAIGRQVNLRLYNSYHTLKDSLINMFVKYQNFEEDGANYTLIFQNKQGDWLLTEHIPWQSFIGTVRRLAILGNEKMKIFDKY</sequence>
<dbReference type="EMBL" id="CASHSV030000034">
    <property type="protein sequence ID" value="CAJ2643569.1"/>
    <property type="molecule type" value="Genomic_DNA"/>
</dbReference>
<comment type="caution">
    <text evidence="1">The sequence shown here is derived from an EMBL/GenBank/DDBJ whole genome shotgun (WGS) entry which is preliminary data.</text>
</comment>
<evidence type="ECO:0000313" key="1">
    <source>
        <dbReference type="EMBL" id="CAJ2643569.1"/>
    </source>
</evidence>
<reference evidence="1" key="1">
    <citation type="submission" date="2023-10" db="EMBL/GenBank/DDBJ databases">
        <authorList>
            <person name="Rodriguez Cubillos JULIANA M."/>
            <person name="De Vega J."/>
        </authorList>
    </citation>
    <scope>NUCLEOTIDE SEQUENCE</scope>
</reference>
<evidence type="ECO:0000313" key="2">
    <source>
        <dbReference type="Proteomes" id="UP001177021"/>
    </source>
</evidence>
<name>A0ACB0JIT1_TRIPR</name>
<protein>
    <submittedName>
        <fullName evidence="1">Uncharacterized protein</fullName>
    </submittedName>
</protein>
<dbReference type="Proteomes" id="UP001177021">
    <property type="component" value="Unassembled WGS sequence"/>
</dbReference>
<proteinExistence type="predicted"/>
<accession>A0ACB0JIT1</accession>
<keyword evidence="2" id="KW-1185">Reference proteome</keyword>
<organism evidence="1 2">
    <name type="scientific">Trifolium pratense</name>
    <name type="common">Red clover</name>
    <dbReference type="NCBI Taxonomy" id="57577"/>
    <lineage>
        <taxon>Eukaryota</taxon>
        <taxon>Viridiplantae</taxon>
        <taxon>Streptophyta</taxon>
        <taxon>Embryophyta</taxon>
        <taxon>Tracheophyta</taxon>
        <taxon>Spermatophyta</taxon>
        <taxon>Magnoliopsida</taxon>
        <taxon>eudicotyledons</taxon>
        <taxon>Gunneridae</taxon>
        <taxon>Pentapetalae</taxon>
        <taxon>rosids</taxon>
        <taxon>fabids</taxon>
        <taxon>Fabales</taxon>
        <taxon>Fabaceae</taxon>
        <taxon>Papilionoideae</taxon>
        <taxon>50 kb inversion clade</taxon>
        <taxon>NPAAA clade</taxon>
        <taxon>Hologalegina</taxon>
        <taxon>IRL clade</taxon>
        <taxon>Trifolieae</taxon>
        <taxon>Trifolium</taxon>
    </lineage>
</organism>